<dbReference type="PANTHER" id="PTHR34610:SF3">
    <property type="entry name" value="SSL7007 PROTEIN"/>
    <property type="match status" value="1"/>
</dbReference>
<keyword evidence="3" id="KW-1185">Reference proteome</keyword>
<dbReference type="RefSeq" id="WP_090895692.1">
    <property type="nucleotide sequence ID" value="NZ_CZPZ01000008.1"/>
</dbReference>
<dbReference type="SUPFAM" id="SSF88723">
    <property type="entry name" value="PIN domain-like"/>
    <property type="match status" value="1"/>
</dbReference>
<protein>
    <submittedName>
        <fullName evidence="2">Nucleic acid binding protein</fullName>
    </submittedName>
</protein>
<evidence type="ECO:0000313" key="2">
    <source>
        <dbReference type="EMBL" id="CUS34356.1"/>
    </source>
</evidence>
<dbReference type="NCBIfam" id="TIGR00305">
    <property type="entry name" value="putative toxin-antitoxin system toxin component, PIN family"/>
    <property type="match status" value="1"/>
</dbReference>
<dbReference type="AlphaFoldDB" id="A0A0S4LEL7"/>
<evidence type="ECO:0000259" key="1">
    <source>
        <dbReference type="Pfam" id="PF13470"/>
    </source>
</evidence>
<gene>
    <name evidence="2" type="ORF">COMA2_160103</name>
</gene>
<reference evidence="3" key="1">
    <citation type="submission" date="2015-10" db="EMBL/GenBank/DDBJ databases">
        <authorList>
            <person name="Luecker S."/>
            <person name="Luecker S."/>
        </authorList>
    </citation>
    <scope>NUCLEOTIDE SEQUENCE [LARGE SCALE GENOMIC DNA]</scope>
</reference>
<dbReference type="STRING" id="1742973.COMA2_160103"/>
<dbReference type="Pfam" id="PF13470">
    <property type="entry name" value="PIN_3"/>
    <property type="match status" value="1"/>
</dbReference>
<feature type="domain" description="PIN" evidence="1">
    <location>
        <begin position="3"/>
        <end position="109"/>
    </location>
</feature>
<dbReference type="PANTHER" id="PTHR34610">
    <property type="entry name" value="SSL7007 PROTEIN"/>
    <property type="match status" value="1"/>
</dbReference>
<dbReference type="InterPro" id="IPR029060">
    <property type="entry name" value="PIN-like_dom_sf"/>
</dbReference>
<dbReference type="InterPro" id="IPR002716">
    <property type="entry name" value="PIN_dom"/>
</dbReference>
<sequence length="139" mass="15347">MNVVVDTNVLIAGLLSPFGPPGEIIRMIATGTLRVCYDARILTEYDEVLARPRFRFHPGHVQALLDQIKAEGLSVAGHPLPTRLPDPTDEPFLETALAGKADCLITGNAKHFPFGKRQGIAVLSPREFLDRYRDGQKTR</sequence>
<name>A0A0S4LEL7_9BACT</name>
<organism evidence="2 3">
    <name type="scientific">Candidatus Nitrospira nitrificans</name>
    <dbReference type="NCBI Taxonomy" id="1742973"/>
    <lineage>
        <taxon>Bacteria</taxon>
        <taxon>Pseudomonadati</taxon>
        <taxon>Nitrospirota</taxon>
        <taxon>Nitrospiria</taxon>
        <taxon>Nitrospirales</taxon>
        <taxon>Nitrospiraceae</taxon>
        <taxon>Nitrospira</taxon>
    </lineage>
</organism>
<proteinExistence type="predicted"/>
<accession>A0A0S4LEL7</accession>
<dbReference type="EMBL" id="CZPZ01000008">
    <property type="protein sequence ID" value="CUS34356.1"/>
    <property type="molecule type" value="Genomic_DNA"/>
</dbReference>
<evidence type="ECO:0000313" key="3">
    <source>
        <dbReference type="Proteomes" id="UP000198736"/>
    </source>
</evidence>
<dbReference type="OrthoDB" id="9798108at2"/>
<dbReference type="InterPro" id="IPR002850">
    <property type="entry name" value="PIN_toxin-like"/>
</dbReference>
<dbReference type="Proteomes" id="UP000198736">
    <property type="component" value="Unassembled WGS sequence"/>
</dbReference>